<evidence type="ECO:0000313" key="3">
    <source>
        <dbReference type="Proteomes" id="UP000054270"/>
    </source>
</evidence>
<evidence type="ECO:0008006" key="4">
    <source>
        <dbReference type="Google" id="ProtNLM"/>
    </source>
</evidence>
<dbReference type="Gene3D" id="3.40.50.720">
    <property type="entry name" value="NAD(P)-binding Rossmann-like Domain"/>
    <property type="match status" value="1"/>
</dbReference>
<organism evidence="2 3">
    <name type="scientific">Hypholoma sublateritium (strain FD-334 SS-4)</name>
    <dbReference type="NCBI Taxonomy" id="945553"/>
    <lineage>
        <taxon>Eukaryota</taxon>
        <taxon>Fungi</taxon>
        <taxon>Dikarya</taxon>
        <taxon>Basidiomycota</taxon>
        <taxon>Agaricomycotina</taxon>
        <taxon>Agaricomycetes</taxon>
        <taxon>Agaricomycetidae</taxon>
        <taxon>Agaricales</taxon>
        <taxon>Agaricineae</taxon>
        <taxon>Strophariaceae</taxon>
        <taxon>Hypholoma</taxon>
    </lineage>
</organism>
<gene>
    <name evidence="2" type="ORF">HYPSUDRAFT_33824</name>
</gene>
<dbReference type="SUPFAM" id="SSF51735">
    <property type="entry name" value="NAD(P)-binding Rossmann-fold domains"/>
    <property type="match status" value="1"/>
</dbReference>
<dbReference type="Proteomes" id="UP000054270">
    <property type="component" value="Unassembled WGS sequence"/>
</dbReference>
<dbReference type="OrthoDB" id="542013at2759"/>
<dbReference type="PANTHER" id="PTHR43157:SF31">
    <property type="entry name" value="PHOSPHATIDYLINOSITOL-GLYCAN BIOSYNTHESIS CLASS F PROTEIN"/>
    <property type="match status" value="1"/>
</dbReference>
<dbReference type="PRINTS" id="PR00081">
    <property type="entry name" value="GDHRDH"/>
</dbReference>
<keyword evidence="1" id="KW-0560">Oxidoreductase</keyword>
<dbReference type="STRING" id="945553.A0A0D2PIZ4"/>
<reference evidence="3" key="1">
    <citation type="submission" date="2014-04" db="EMBL/GenBank/DDBJ databases">
        <title>Evolutionary Origins and Diversification of the Mycorrhizal Mutualists.</title>
        <authorList>
            <consortium name="DOE Joint Genome Institute"/>
            <consortium name="Mycorrhizal Genomics Consortium"/>
            <person name="Kohler A."/>
            <person name="Kuo A."/>
            <person name="Nagy L.G."/>
            <person name="Floudas D."/>
            <person name="Copeland A."/>
            <person name="Barry K.W."/>
            <person name="Cichocki N."/>
            <person name="Veneault-Fourrey C."/>
            <person name="LaButti K."/>
            <person name="Lindquist E.A."/>
            <person name="Lipzen A."/>
            <person name="Lundell T."/>
            <person name="Morin E."/>
            <person name="Murat C."/>
            <person name="Riley R."/>
            <person name="Ohm R."/>
            <person name="Sun H."/>
            <person name="Tunlid A."/>
            <person name="Henrissat B."/>
            <person name="Grigoriev I.V."/>
            <person name="Hibbett D.S."/>
            <person name="Martin F."/>
        </authorList>
    </citation>
    <scope>NUCLEOTIDE SEQUENCE [LARGE SCALE GENOMIC DNA]</scope>
    <source>
        <strain evidence="3">FD-334 SS-4</strain>
    </source>
</reference>
<dbReference type="InterPro" id="IPR002347">
    <property type="entry name" value="SDR_fam"/>
</dbReference>
<sequence length="343" mass="38447">MKFTFSKFIKDQRTKVPPVATSDLTGRTVIVTGANSGLGFEAAKHVARMHPGKLILACRSREKGEKALAELKMETGCDTAELRLLDLADFASVKSFAIQFEKEKNRLDILLENAGVFPPPKTEFTKDGWEQSVQVNDLSPSLLALLLLPILLDTADKYGTIPRLVVVTSELHYWAKFDKKLIDSPQPFRLLAHKDYLRGKTGSQRYPETKLLNVLFARALSDRLRQKSLIVNSVSPGFCISEFRRTFSGFQSVVNWLMEKTLARSTEEGSRQLVWAAVGGADKLDDLRGAYISLATVEESSDYVISQEGRQAQTKLWEALVEELIKIEPKIREIVQNYLSAPL</sequence>
<evidence type="ECO:0000256" key="1">
    <source>
        <dbReference type="ARBA" id="ARBA00023002"/>
    </source>
</evidence>
<proteinExistence type="predicted"/>
<dbReference type="InterPro" id="IPR036291">
    <property type="entry name" value="NAD(P)-bd_dom_sf"/>
</dbReference>
<dbReference type="OMA" id="WYMALAD"/>
<protein>
    <recommendedName>
        <fullName evidence="4">WW domain-containing oxidoreductase</fullName>
    </recommendedName>
</protein>
<keyword evidence="3" id="KW-1185">Reference proteome</keyword>
<dbReference type="EMBL" id="KN817521">
    <property type="protein sequence ID" value="KJA28436.1"/>
    <property type="molecule type" value="Genomic_DNA"/>
</dbReference>
<dbReference type="AlphaFoldDB" id="A0A0D2PIZ4"/>
<name>A0A0D2PIZ4_HYPSF</name>
<evidence type="ECO:0000313" key="2">
    <source>
        <dbReference type="EMBL" id="KJA28436.1"/>
    </source>
</evidence>
<dbReference type="GO" id="GO:0016491">
    <property type="term" value="F:oxidoreductase activity"/>
    <property type="evidence" value="ECO:0007669"/>
    <property type="project" value="UniProtKB-KW"/>
</dbReference>
<dbReference type="Pfam" id="PF00106">
    <property type="entry name" value="adh_short"/>
    <property type="match status" value="1"/>
</dbReference>
<dbReference type="PANTHER" id="PTHR43157">
    <property type="entry name" value="PHOSPHATIDYLINOSITOL-GLYCAN BIOSYNTHESIS CLASS F PROTEIN-RELATED"/>
    <property type="match status" value="1"/>
</dbReference>
<accession>A0A0D2PIZ4</accession>